<reference evidence="12 14" key="1">
    <citation type="submission" date="2017-01" db="EMBL/GenBank/DDBJ databases">
        <title>Complete genome sequence of esterase-producing bacterium Croceicoccus marinus E4A9.</title>
        <authorList>
            <person name="Wu Y.-H."/>
            <person name="Cheng H."/>
            <person name="Xu L."/>
            <person name="Huo Y.-Y."/>
            <person name="Wang C.-S."/>
            <person name="Xu X.-W."/>
        </authorList>
    </citation>
    <scope>NUCLEOTIDE SEQUENCE [LARGE SCALE GENOMIC DNA]</scope>
    <source>
        <strain evidence="12 14">E4A9</strain>
        <plasmid evidence="12">pCME4A9I</plasmid>
        <plasmid evidence="14">Plasmid pcme4a9i</plasmid>
    </source>
</reference>
<dbReference type="Proteomes" id="UP000515297">
    <property type="component" value="Plasmid plas1"/>
</dbReference>
<protein>
    <submittedName>
        <fullName evidence="12">TonB-dependent receptor</fullName>
    </submittedName>
</protein>
<dbReference type="InterPro" id="IPR036942">
    <property type="entry name" value="Beta-barrel_TonB_sf"/>
</dbReference>
<geneLocation type="plasmid" evidence="12">
    <name>pCME4A9I</name>
</geneLocation>
<evidence type="ECO:0000313" key="15">
    <source>
        <dbReference type="Proteomes" id="UP000515297"/>
    </source>
</evidence>
<name>A0A1Z1FH77_9SPHN</name>
<organism evidence="12 14">
    <name type="scientific">Croceicoccus marinus</name>
    <dbReference type="NCBI Taxonomy" id="450378"/>
    <lineage>
        <taxon>Bacteria</taxon>
        <taxon>Pseudomonadati</taxon>
        <taxon>Pseudomonadota</taxon>
        <taxon>Alphaproteobacteria</taxon>
        <taxon>Sphingomonadales</taxon>
        <taxon>Erythrobacteraceae</taxon>
        <taxon>Croceicoccus</taxon>
    </lineage>
</organism>
<dbReference type="KEGG" id="cman:A9D14_16210"/>
<dbReference type="Pfam" id="PF00593">
    <property type="entry name" value="TonB_dep_Rec_b-barrel"/>
    <property type="match status" value="1"/>
</dbReference>
<keyword evidence="7 8" id="KW-0998">Cell outer membrane</keyword>
<dbReference type="InterPro" id="IPR000531">
    <property type="entry name" value="Beta-barrel_TonB"/>
</dbReference>
<dbReference type="SUPFAM" id="SSF56935">
    <property type="entry name" value="Porins"/>
    <property type="match status" value="1"/>
</dbReference>
<reference evidence="13 15" key="2">
    <citation type="submission" date="2020-08" db="EMBL/GenBank/DDBJ databases">
        <authorList>
            <person name="Liu G."/>
            <person name="Sun C."/>
        </authorList>
    </citation>
    <scope>NUCLEOTIDE SEQUENCE [LARGE SCALE GENOMIC DNA]</scope>
    <source>
        <strain evidence="13 15">OT19</strain>
        <plasmid evidence="13 15">plas1</plasmid>
    </source>
</reference>
<comment type="subcellular location">
    <subcellularLocation>
        <location evidence="1 8">Cell outer membrane</location>
        <topology evidence="1 8">Multi-pass membrane protein</topology>
    </subcellularLocation>
</comment>
<evidence type="ECO:0000256" key="9">
    <source>
        <dbReference type="RuleBase" id="RU003357"/>
    </source>
</evidence>
<evidence type="ECO:0000256" key="5">
    <source>
        <dbReference type="ARBA" id="ARBA00023077"/>
    </source>
</evidence>
<evidence type="ECO:0000256" key="1">
    <source>
        <dbReference type="ARBA" id="ARBA00004571"/>
    </source>
</evidence>
<geneLocation type="plasmid" evidence="13 15">
    <name>plas1</name>
</geneLocation>
<dbReference type="InterPro" id="IPR039426">
    <property type="entry name" value="TonB-dep_rcpt-like"/>
</dbReference>
<evidence type="ECO:0000259" key="11">
    <source>
        <dbReference type="Pfam" id="PF07715"/>
    </source>
</evidence>
<keyword evidence="4 8" id="KW-0812">Transmembrane</keyword>
<dbReference type="PROSITE" id="PS52016">
    <property type="entry name" value="TONB_DEPENDENT_REC_3"/>
    <property type="match status" value="1"/>
</dbReference>
<keyword evidence="6 8" id="KW-0472">Membrane</keyword>
<evidence type="ECO:0000256" key="7">
    <source>
        <dbReference type="ARBA" id="ARBA00023237"/>
    </source>
</evidence>
<dbReference type="OrthoDB" id="7394476at2"/>
<keyword evidence="12" id="KW-0675">Receptor</keyword>
<evidence type="ECO:0000256" key="6">
    <source>
        <dbReference type="ARBA" id="ARBA00023136"/>
    </source>
</evidence>
<dbReference type="InterPro" id="IPR037066">
    <property type="entry name" value="Plug_dom_sf"/>
</dbReference>
<geneLocation type="plasmid" evidence="14">
    <name>pcme4a9i</name>
</geneLocation>
<feature type="domain" description="TonB-dependent receptor-like beta-barrel" evidence="10">
    <location>
        <begin position="383"/>
        <end position="923"/>
    </location>
</feature>
<evidence type="ECO:0000313" key="14">
    <source>
        <dbReference type="Proteomes" id="UP000195807"/>
    </source>
</evidence>
<keyword evidence="3 8" id="KW-1134">Transmembrane beta strand</keyword>
<proteinExistence type="inferred from homology"/>
<keyword evidence="14" id="KW-1185">Reference proteome</keyword>
<feature type="domain" description="TonB-dependent receptor plug" evidence="11">
    <location>
        <begin position="45"/>
        <end position="158"/>
    </location>
</feature>
<dbReference type="AlphaFoldDB" id="A0A1Z1FH77"/>
<evidence type="ECO:0000259" key="10">
    <source>
        <dbReference type="Pfam" id="PF00593"/>
    </source>
</evidence>
<evidence type="ECO:0000313" key="13">
    <source>
        <dbReference type="EMBL" id="QNE07605.1"/>
    </source>
</evidence>
<keyword evidence="5 9" id="KW-0798">TonB box</keyword>
<evidence type="ECO:0000256" key="8">
    <source>
        <dbReference type="PROSITE-ProRule" id="PRU01360"/>
    </source>
</evidence>
<dbReference type="Gene3D" id="2.40.170.20">
    <property type="entry name" value="TonB-dependent receptor, beta-barrel domain"/>
    <property type="match status" value="1"/>
</dbReference>
<dbReference type="EMBL" id="CP019603">
    <property type="protein sequence ID" value="ARU18164.1"/>
    <property type="molecule type" value="Genomic_DNA"/>
</dbReference>
<dbReference type="InterPro" id="IPR012910">
    <property type="entry name" value="Plug_dom"/>
</dbReference>
<evidence type="ECO:0000256" key="4">
    <source>
        <dbReference type="ARBA" id="ARBA00022692"/>
    </source>
</evidence>
<comment type="similarity">
    <text evidence="8 9">Belongs to the TonB-dependent receptor family.</text>
</comment>
<keyword evidence="12" id="KW-0614">Plasmid</keyword>
<dbReference type="PANTHER" id="PTHR47234">
    <property type="match status" value="1"/>
</dbReference>
<dbReference type="EMBL" id="CP060053">
    <property type="protein sequence ID" value="QNE07605.1"/>
    <property type="molecule type" value="Genomic_DNA"/>
</dbReference>
<dbReference type="STRING" id="450378.GCA_001661675_03257"/>
<dbReference type="Gene3D" id="2.170.130.10">
    <property type="entry name" value="TonB-dependent receptor, plug domain"/>
    <property type="match status" value="1"/>
</dbReference>
<gene>
    <name evidence="12" type="ORF">A9D14_16210</name>
    <name evidence="13" type="ORF">H4O24_15925</name>
</gene>
<dbReference type="GO" id="GO:0009279">
    <property type="term" value="C:cell outer membrane"/>
    <property type="evidence" value="ECO:0007669"/>
    <property type="project" value="UniProtKB-SubCell"/>
</dbReference>
<keyword evidence="2 8" id="KW-0813">Transport</keyword>
<sequence>MGLAAPAMAQDADAAIAADPQPLRTEPAPREIVVTGSYLRVGEQEDGALPVDVFGVEELEVRGIESPLEFIKTLPSVGTSLGDSNQYGAGNSQGVGSLNLRNLGRERTLVLFNSRRYMPEPGDGAVDTNLIPMFALDRIEVLKDGAASTYGSDAIAGVANFVTRRGFDGLEVEGNYTFIDGSDGDWQGSILFGKNLGDANIMLGAGYQRRSELPTTERDFTQQAFSDNPSGYSPVSNPGIYIPLFNGTPIAGPAQDGQLVDACESLGGIDEGAVCRYSYIPFVNLVEDQERYQFYGQLDVDLSDSTRFHSEAIYAHTSSDSLGYSPSYPITSGPNGPGSIGQFVVPAYNPYFGDFLNQTFAPGTLPVAPNAALIYLFRPFALGGSPTDPRGAGLGGAENNGWRVVGGLEHDFSDDFSGQVYGTFLRSTRTAYSLDFISQRLQSALFGFGGEDCTGGVPGVGGCEFFNPFINAAPGNPALGLDNPGYVPGNENSTALLDWVRQPSGTTGIEEQFILDMVFNGYSNLFGMDLDYAFGGQYRHTDYRNKPINRFSDPLLYPCVNDGDFSCLEDPDDNNFPTGPFTFLGQYPADSLNQSVYAVFAEARIEPFDGFELIGALRYEDYGDPVGSTLNPKLSARWAATEWLTLRGSVGDTFRGPLPVNLTLGGPSGVAGIDVLGNNYKATDNTGNPDLDPETALTYNVGAVVEFGGFSASVDFWTYEFNGRFTDLPVQAIAAAVAPGGTSGNQLADCSSPFTQFVTFAGGVCEQGTTIGDDISRIRTLTVNGPDVTTRGLDFSLSYVRDFGNFGLSAGANATYTLEYDFTDFVYEGLTFSEGYDAKGFANYNRAPGTVSPWRANGYASARFGNASLTWNMTYIDGVTDNRTPDDPFAGTVGSFFKNDLLGAYTFDIKGGQLRLSASVENIFDQDPPLARLEYSYDPFIGTALGRTYRLGARVSF</sequence>
<evidence type="ECO:0000256" key="3">
    <source>
        <dbReference type="ARBA" id="ARBA00022452"/>
    </source>
</evidence>
<evidence type="ECO:0000256" key="2">
    <source>
        <dbReference type="ARBA" id="ARBA00022448"/>
    </source>
</evidence>
<dbReference type="Pfam" id="PF07715">
    <property type="entry name" value="Plug"/>
    <property type="match status" value="1"/>
</dbReference>
<evidence type="ECO:0000313" key="12">
    <source>
        <dbReference type="EMBL" id="ARU18164.1"/>
    </source>
</evidence>
<dbReference type="PANTHER" id="PTHR47234:SF2">
    <property type="entry name" value="TONB-DEPENDENT RECEPTOR"/>
    <property type="match status" value="1"/>
</dbReference>
<dbReference type="Proteomes" id="UP000195807">
    <property type="component" value="Plasmid pCME4A9I"/>
</dbReference>
<accession>A0A1Z1FH77</accession>